<reference evidence="1 2" key="1">
    <citation type="submission" date="2018-08" db="EMBL/GenBank/DDBJ databases">
        <title>A genome reference for cultivated species of the human gut microbiota.</title>
        <authorList>
            <person name="Zou Y."/>
            <person name="Xue W."/>
            <person name="Luo G."/>
        </authorList>
    </citation>
    <scope>NUCLEOTIDE SEQUENCE [LARGE SCALE GENOMIC DNA]</scope>
    <source>
        <strain evidence="1 2">AF31-21AC</strain>
    </source>
</reference>
<accession>A0A415TNG4</accession>
<evidence type="ECO:0000313" key="1">
    <source>
        <dbReference type="EMBL" id="RHN03488.1"/>
    </source>
</evidence>
<name>A0A415TNG4_9FIRM</name>
<gene>
    <name evidence="1" type="ORF">DWZ31_18380</name>
</gene>
<dbReference type="RefSeq" id="WP_118489435.1">
    <property type="nucleotide sequence ID" value="NZ_QRQN01000035.1"/>
</dbReference>
<organism evidence="1 2">
    <name type="scientific">Roseburia intestinalis</name>
    <dbReference type="NCBI Taxonomy" id="166486"/>
    <lineage>
        <taxon>Bacteria</taxon>
        <taxon>Bacillati</taxon>
        <taxon>Bacillota</taxon>
        <taxon>Clostridia</taxon>
        <taxon>Lachnospirales</taxon>
        <taxon>Lachnospiraceae</taxon>
        <taxon>Roseburia</taxon>
    </lineage>
</organism>
<dbReference type="AlphaFoldDB" id="A0A415TNG4"/>
<sequence length="188" mass="22725">MDFKLFDIIVFNRSIEEFNKYWDKRVERNRRDETDDEWKNESWIYKDLIGRNARPLNSVVGYIHIYLSGGIDLITTLDIDCRERMRLDGAPDIRYDPSTFTRTRTNKHMSSKEILDTFNKDLLNGCNERLKRRYIDLEAWNNFSKSVDWHEVIYSCEEQKTKKNTIEEIQARYKMMNEELPAYIEPNF</sequence>
<dbReference type="Proteomes" id="UP000283586">
    <property type="component" value="Unassembled WGS sequence"/>
</dbReference>
<dbReference type="EMBL" id="QRQN01000035">
    <property type="protein sequence ID" value="RHN03488.1"/>
    <property type="molecule type" value="Genomic_DNA"/>
</dbReference>
<protein>
    <submittedName>
        <fullName evidence="1">Uncharacterized protein</fullName>
    </submittedName>
</protein>
<proteinExistence type="predicted"/>
<evidence type="ECO:0000313" key="2">
    <source>
        <dbReference type="Proteomes" id="UP000283586"/>
    </source>
</evidence>
<comment type="caution">
    <text evidence="1">The sequence shown here is derived from an EMBL/GenBank/DDBJ whole genome shotgun (WGS) entry which is preliminary data.</text>
</comment>